<dbReference type="PANTHER" id="PTHR35936">
    <property type="entry name" value="MEMBRANE-BOUND LYTIC MUREIN TRANSGLYCOSYLASE F"/>
    <property type="match status" value="1"/>
</dbReference>
<dbReference type="Proteomes" id="UP001212085">
    <property type="component" value="Chromosome"/>
</dbReference>
<dbReference type="RefSeq" id="WP_264879507.1">
    <property type="nucleotide sequence ID" value="NZ_BRXN01000006.1"/>
</dbReference>
<feature type="domain" description="Solute-binding protein family 3/N-terminal" evidence="2">
    <location>
        <begin position="2"/>
        <end position="163"/>
    </location>
</feature>
<evidence type="ECO:0000259" key="2">
    <source>
        <dbReference type="SMART" id="SM00062"/>
    </source>
</evidence>
<accession>A0ABY7LVX1</accession>
<evidence type="ECO:0000256" key="1">
    <source>
        <dbReference type="ARBA" id="ARBA00022729"/>
    </source>
</evidence>
<keyword evidence="4" id="KW-1185">Reference proteome</keyword>
<dbReference type="SUPFAM" id="SSF53850">
    <property type="entry name" value="Periplasmic binding protein-like II"/>
    <property type="match status" value="1"/>
</dbReference>
<protein>
    <submittedName>
        <fullName evidence="3">Transporter substrate-binding domain-containing protein</fullName>
    </submittedName>
</protein>
<evidence type="ECO:0000313" key="4">
    <source>
        <dbReference type="Proteomes" id="UP001212085"/>
    </source>
</evidence>
<dbReference type="Gene3D" id="3.40.190.10">
    <property type="entry name" value="Periplasmic binding protein-like II"/>
    <property type="match status" value="2"/>
</dbReference>
<dbReference type="PANTHER" id="PTHR35936:SF19">
    <property type="entry name" value="AMINO-ACID-BINDING PROTEIN YXEM-RELATED"/>
    <property type="match status" value="1"/>
</dbReference>
<organism evidence="3 4">
    <name type="scientific">Streptococcus alactolyticus</name>
    <dbReference type="NCBI Taxonomy" id="29389"/>
    <lineage>
        <taxon>Bacteria</taxon>
        <taxon>Bacillati</taxon>
        <taxon>Bacillota</taxon>
        <taxon>Bacilli</taxon>
        <taxon>Lactobacillales</taxon>
        <taxon>Streptococcaceae</taxon>
        <taxon>Streptococcus</taxon>
    </lineage>
</organism>
<name>A0ABY7LVX1_STRAY</name>
<reference evidence="3 4" key="1">
    <citation type="submission" date="2022-12" db="EMBL/GenBank/DDBJ databases">
        <title>Streptococcus alactolyticus LGM, complete genome.</title>
        <authorList>
            <person name="Liu Z."/>
            <person name="Mu C."/>
            <person name="Zhu W."/>
        </authorList>
    </citation>
    <scope>NUCLEOTIDE SEQUENCE [LARGE SCALE GENOMIC DNA]</scope>
    <source>
        <strain evidence="3 4">LGM</strain>
    </source>
</reference>
<dbReference type="SMART" id="SM00062">
    <property type="entry name" value="PBPb"/>
    <property type="match status" value="1"/>
</dbReference>
<sequence>MKAVADKMGYRVDFTTTSFDGLFGLLTSHKVDAVASSVAITDKRKEAYDFSTPYATFQYGVVTQLDSHLKSVDDLSNTTIAATVGSNQITVLKQFNPSTTIQTYDDREAAFSAVTNGQVNGYSNAKTILAAIIKQKELDLKILDGEIGEENIAIAFNKGQDEAL</sequence>
<evidence type="ECO:0000313" key="3">
    <source>
        <dbReference type="EMBL" id="WBB05740.1"/>
    </source>
</evidence>
<dbReference type="EMBL" id="CP114883">
    <property type="protein sequence ID" value="WBB05740.1"/>
    <property type="molecule type" value="Genomic_DNA"/>
</dbReference>
<proteinExistence type="predicted"/>
<gene>
    <name evidence="3" type="ORF">O6R09_05380</name>
</gene>
<keyword evidence="1" id="KW-0732">Signal</keyword>
<dbReference type="Pfam" id="PF00497">
    <property type="entry name" value="SBP_bac_3"/>
    <property type="match status" value="1"/>
</dbReference>
<dbReference type="InterPro" id="IPR001638">
    <property type="entry name" value="Solute-binding_3/MltF_N"/>
</dbReference>